<evidence type="ECO:0000259" key="1">
    <source>
        <dbReference type="SMART" id="SM00507"/>
    </source>
</evidence>
<dbReference type="GO" id="GO:0003676">
    <property type="term" value="F:nucleic acid binding"/>
    <property type="evidence" value="ECO:0007669"/>
    <property type="project" value="InterPro"/>
</dbReference>
<proteinExistence type="predicted"/>
<name>A0A398AWB3_9BACI</name>
<protein>
    <submittedName>
        <fullName evidence="2">DUF262 domain-containing protein</fullName>
    </submittedName>
</protein>
<dbReference type="InterPro" id="IPR004919">
    <property type="entry name" value="GmrSD_N"/>
</dbReference>
<dbReference type="InterPro" id="IPR003615">
    <property type="entry name" value="HNH_nuc"/>
</dbReference>
<accession>A0A398AWB3</accession>
<feature type="domain" description="HNH nuclease" evidence="1">
    <location>
        <begin position="654"/>
        <end position="707"/>
    </location>
</feature>
<dbReference type="Gene3D" id="1.10.30.50">
    <property type="match status" value="1"/>
</dbReference>
<keyword evidence="3" id="KW-1185">Reference proteome</keyword>
<dbReference type="AlphaFoldDB" id="A0A398AWB3"/>
<organism evidence="2 3">
    <name type="scientific">Mesobacillus zeae</name>
    <dbReference type="NCBI Taxonomy" id="1917180"/>
    <lineage>
        <taxon>Bacteria</taxon>
        <taxon>Bacillati</taxon>
        <taxon>Bacillota</taxon>
        <taxon>Bacilli</taxon>
        <taxon>Bacillales</taxon>
        <taxon>Bacillaceae</taxon>
        <taxon>Mesobacillus</taxon>
    </lineage>
</organism>
<sequence>MDERKEDLIKKEIFRRYNSGITPLKSAEIENARYTHNETNAYFKKSLKKNRSFYKSLLELFFQEREIELMDKAITIEKVMEKIRFLLVIHHIPINYYARLKGRKEIISKIFENISNNINDLDIFYADFVSKIEVLNEFRFQFDEEKKPTNRLVYECLYWMISILEVENKNLDFFDDSKIRAKLISKISSNIDKYRIEQSHFYKEFIGRYNFTAGLFEDEFGINFDLYLNNKGRFKAKLEELNVDINNTNKIHQFESLRLNKPDASTTTIEDICRQMMRGRFLLRPSYQRGEAINKMKSSAIIESILLGVKLPPIFVYKRNDGISEVVDGQQRLLSILGFIGEPFNNEEGEKIKSEKDKFLLNKLTILGNLNGKKFDDLPEELREKIYDFNLSVVNIDERINPNFDPIDLFIRLNNKPYPIRENTFEMWNSYVDKDVISIIKENTMKHSQWFHVRFNNNRMNNEELYTTLAYLEYKNRKKDTIITDYLDIYRIGNKINSRIKDKGDITKLLNSVSLDNHLKEDFIKSIKGVETFIRKVKTLLIDKDTDDITSFLKIELDNLYHPKGNKARRTLQNFYVLWFILHKINYEMVKQNRVELKLRISDIFNYIRDIQDDINTGGREGAQNGTDNFYIKLDGIWSKYEIQNRKLILTHEERNKLIKKQENLCPLCNGLLFNGDDIEIDHIKPLSVGGRDTFLNLQATHKDCNRKKRNFYKNT</sequence>
<evidence type="ECO:0000313" key="3">
    <source>
        <dbReference type="Proteomes" id="UP000265816"/>
    </source>
</evidence>
<dbReference type="GO" id="GO:0004519">
    <property type="term" value="F:endonuclease activity"/>
    <property type="evidence" value="ECO:0007669"/>
    <property type="project" value="InterPro"/>
</dbReference>
<gene>
    <name evidence="2" type="ORF">D1970_20480</name>
</gene>
<dbReference type="OrthoDB" id="9770340at2"/>
<evidence type="ECO:0000313" key="2">
    <source>
        <dbReference type="EMBL" id="RID81947.1"/>
    </source>
</evidence>
<dbReference type="CDD" id="cd00085">
    <property type="entry name" value="HNHc"/>
    <property type="match status" value="1"/>
</dbReference>
<dbReference type="Pfam" id="PF03235">
    <property type="entry name" value="GmrSD_N"/>
    <property type="match status" value="1"/>
</dbReference>
<dbReference type="SMART" id="SM00507">
    <property type="entry name" value="HNHc"/>
    <property type="match status" value="1"/>
</dbReference>
<dbReference type="Proteomes" id="UP000265816">
    <property type="component" value="Unassembled WGS sequence"/>
</dbReference>
<comment type="caution">
    <text evidence="2">The sequence shown here is derived from an EMBL/GenBank/DDBJ whole genome shotgun (WGS) entry which is preliminary data.</text>
</comment>
<reference evidence="2 3" key="1">
    <citation type="submission" date="2018-08" db="EMBL/GenBank/DDBJ databases">
        <title>Bacillus jemisoniae sp. nov., Bacillus chryseoplanitiae sp. nov., Bacillus resnikiae sp. nov., and Bacillus frankliniae sp. nov., isolated from Viking spacecraft and associated surfaces.</title>
        <authorList>
            <person name="Seuylemezian A."/>
            <person name="Vaishampayan P."/>
        </authorList>
    </citation>
    <scope>NUCLEOTIDE SEQUENCE [LARGE SCALE GENOMIC DNA]</scope>
    <source>
        <strain evidence="2 3">JJ-247</strain>
    </source>
</reference>
<dbReference type="RefSeq" id="WP_119114707.1">
    <property type="nucleotide sequence ID" value="NZ_JABUHL010000002.1"/>
</dbReference>
<dbReference type="EMBL" id="QWVT01000045">
    <property type="protein sequence ID" value="RID81947.1"/>
    <property type="molecule type" value="Genomic_DNA"/>
</dbReference>
<dbReference type="GO" id="GO:0008270">
    <property type="term" value="F:zinc ion binding"/>
    <property type="evidence" value="ECO:0007669"/>
    <property type="project" value="InterPro"/>
</dbReference>
<dbReference type="InterPro" id="IPR002711">
    <property type="entry name" value="HNH"/>
</dbReference>
<dbReference type="Pfam" id="PF01844">
    <property type="entry name" value="HNH"/>
    <property type="match status" value="1"/>
</dbReference>
<dbReference type="PANTHER" id="PTHR39639:SF1">
    <property type="entry name" value="DUF262 DOMAIN-CONTAINING PROTEIN"/>
    <property type="match status" value="1"/>
</dbReference>
<dbReference type="PANTHER" id="PTHR39639">
    <property type="entry name" value="CHROMOSOME 16, WHOLE GENOME SHOTGUN SEQUENCE"/>
    <property type="match status" value="1"/>
</dbReference>